<evidence type="ECO:0000313" key="3">
    <source>
        <dbReference type="Proteomes" id="UP000235672"/>
    </source>
</evidence>
<dbReference type="Proteomes" id="UP000235672">
    <property type="component" value="Unassembled WGS sequence"/>
</dbReference>
<dbReference type="PANTHER" id="PTHR24148:SF73">
    <property type="entry name" value="HET DOMAIN PROTEIN (AFU_ORTHOLOGUE AFUA_8G01020)"/>
    <property type="match status" value="1"/>
</dbReference>
<keyword evidence="1" id="KW-0472">Membrane</keyword>
<reference evidence="2 3" key="1">
    <citation type="submission" date="2016-05" db="EMBL/GenBank/DDBJ databases">
        <title>A degradative enzymes factory behind the ericoid mycorrhizal symbiosis.</title>
        <authorList>
            <consortium name="DOE Joint Genome Institute"/>
            <person name="Martino E."/>
            <person name="Morin E."/>
            <person name="Grelet G."/>
            <person name="Kuo A."/>
            <person name="Kohler A."/>
            <person name="Daghino S."/>
            <person name="Barry K."/>
            <person name="Choi C."/>
            <person name="Cichocki N."/>
            <person name="Clum A."/>
            <person name="Copeland A."/>
            <person name="Hainaut M."/>
            <person name="Haridas S."/>
            <person name="Labutti K."/>
            <person name="Lindquist E."/>
            <person name="Lipzen A."/>
            <person name="Khouja H.-R."/>
            <person name="Murat C."/>
            <person name="Ohm R."/>
            <person name="Olson A."/>
            <person name="Spatafora J."/>
            <person name="Veneault-Fourrey C."/>
            <person name="Henrissat B."/>
            <person name="Grigoriev I."/>
            <person name="Martin F."/>
            <person name="Perotto S."/>
        </authorList>
    </citation>
    <scope>NUCLEOTIDE SEQUENCE [LARGE SCALE GENOMIC DNA]</scope>
    <source>
        <strain evidence="2 3">UAMH 7357</strain>
    </source>
</reference>
<keyword evidence="3" id="KW-1185">Reference proteome</keyword>
<gene>
    <name evidence="2" type="ORF">NA56DRAFT_698081</name>
</gene>
<organism evidence="2 3">
    <name type="scientific">Hyaloscypha hepaticicola</name>
    <dbReference type="NCBI Taxonomy" id="2082293"/>
    <lineage>
        <taxon>Eukaryota</taxon>
        <taxon>Fungi</taxon>
        <taxon>Dikarya</taxon>
        <taxon>Ascomycota</taxon>
        <taxon>Pezizomycotina</taxon>
        <taxon>Leotiomycetes</taxon>
        <taxon>Helotiales</taxon>
        <taxon>Hyaloscyphaceae</taxon>
        <taxon>Hyaloscypha</taxon>
    </lineage>
</organism>
<dbReference type="InterPro" id="IPR052895">
    <property type="entry name" value="HetReg/Transcr_Mod"/>
</dbReference>
<sequence>MALSPTKGIVMAGAAVLPLPIFQAAIYWIYRMYDDSATLPRFLDYKQLEQVVSMNLCTHGFRGLLALTVLTRFTNCLDPRDRIYAILSLLPPYLSAAVVPNYSRAPEDIFKDTVLLNISLQDNLNILTICRFHDPASVLSLPSWAFDFSVPFQLSMSGLNAVPLDATLPEILAICRSWQQAAYPVSQGGEDSWMHYFITTIFSLSIPLALHLGSNLDMHELRDIYEIDYQRGSFPPFGSNSSVTSSFARNIQRDIPGHRLFKTDSGLMGLCPSWASNTDIIIVAFGCDTPLILRCTERNRYQIGGKCSVNGKMLGEGFLGPLSAGCRIAYMDVAGNPQAVFVDANGVPTQLDPRAGPLPSGWSVWYGTDYLNKIEVENGKLKKQWFFHEETEEWTQYDPRLTPENLKSMGVDIEEFVLV</sequence>
<dbReference type="OrthoDB" id="4850726at2759"/>
<dbReference type="AlphaFoldDB" id="A0A2J6QKN8"/>
<dbReference type="EMBL" id="KZ613467">
    <property type="protein sequence ID" value="PMD26838.1"/>
    <property type="molecule type" value="Genomic_DNA"/>
</dbReference>
<protein>
    <submittedName>
        <fullName evidence="2">Uncharacterized protein</fullName>
    </submittedName>
</protein>
<accession>A0A2J6QKN8</accession>
<dbReference type="PANTHER" id="PTHR24148">
    <property type="entry name" value="ANKYRIN REPEAT DOMAIN-CONTAINING PROTEIN 39 HOMOLOG-RELATED"/>
    <property type="match status" value="1"/>
</dbReference>
<feature type="transmembrane region" description="Helical" evidence="1">
    <location>
        <begin position="9"/>
        <end position="30"/>
    </location>
</feature>
<proteinExistence type="predicted"/>
<dbReference type="STRING" id="1745343.A0A2J6QKN8"/>
<keyword evidence="1" id="KW-0812">Transmembrane</keyword>
<evidence type="ECO:0000313" key="2">
    <source>
        <dbReference type="EMBL" id="PMD26838.1"/>
    </source>
</evidence>
<evidence type="ECO:0000256" key="1">
    <source>
        <dbReference type="SAM" id="Phobius"/>
    </source>
</evidence>
<keyword evidence="1" id="KW-1133">Transmembrane helix</keyword>
<name>A0A2J6QKN8_9HELO</name>